<proteinExistence type="predicted"/>
<sequence length="156" mass="18016">TLVVEIASVVFDFEWKEVGKWLMAKFGWSFGFELQPIDDLRVVFTVNTFAEFYRVRKFENWKVGDTDIRIFPWFAGINVIRKPNPVSCKEQWIGIRGIPFNLWEFTTFKIIGDKFGGLVDVSPESSMATDLSEIRVLVLGPVSNGKWCEELINNNK</sequence>
<feature type="non-terminal residue" evidence="1">
    <location>
        <position position="1"/>
    </location>
</feature>
<evidence type="ECO:0000313" key="2">
    <source>
        <dbReference type="Proteomes" id="UP001202328"/>
    </source>
</evidence>
<accession>A0AAD4XS23</accession>
<comment type="caution">
    <text evidence="1">The sequence shown here is derived from an EMBL/GenBank/DDBJ whole genome shotgun (WGS) entry which is preliminary data.</text>
</comment>
<evidence type="ECO:0008006" key="3">
    <source>
        <dbReference type="Google" id="ProtNLM"/>
    </source>
</evidence>
<name>A0AAD4XS23_9MAGN</name>
<gene>
    <name evidence="1" type="ORF">MKW98_013094</name>
</gene>
<dbReference type="Proteomes" id="UP001202328">
    <property type="component" value="Unassembled WGS sequence"/>
</dbReference>
<organism evidence="1 2">
    <name type="scientific">Papaver atlanticum</name>
    <dbReference type="NCBI Taxonomy" id="357466"/>
    <lineage>
        <taxon>Eukaryota</taxon>
        <taxon>Viridiplantae</taxon>
        <taxon>Streptophyta</taxon>
        <taxon>Embryophyta</taxon>
        <taxon>Tracheophyta</taxon>
        <taxon>Spermatophyta</taxon>
        <taxon>Magnoliopsida</taxon>
        <taxon>Ranunculales</taxon>
        <taxon>Papaveraceae</taxon>
        <taxon>Papaveroideae</taxon>
        <taxon>Papaver</taxon>
    </lineage>
</organism>
<reference evidence="1" key="1">
    <citation type="submission" date="2022-04" db="EMBL/GenBank/DDBJ databases">
        <title>A functionally conserved STORR gene fusion in Papaver species that diverged 16.8 million years ago.</title>
        <authorList>
            <person name="Catania T."/>
        </authorList>
    </citation>
    <scope>NUCLEOTIDE SEQUENCE</scope>
    <source>
        <strain evidence="1">S-188037</strain>
    </source>
</reference>
<dbReference type="EMBL" id="JAJJMB010004648">
    <property type="protein sequence ID" value="KAI3942442.1"/>
    <property type="molecule type" value="Genomic_DNA"/>
</dbReference>
<dbReference type="AlphaFoldDB" id="A0AAD4XS23"/>
<protein>
    <recommendedName>
        <fullName evidence="3">DUF4283 domain-containing protein</fullName>
    </recommendedName>
</protein>
<evidence type="ECO:0000313" key="1">
    <source>
        <dbReference type="EMBL" id="KAI3942442.1"/>
    </source>
</evidence>
<keyword evidence="2" id="KW-1185">Reference proteome</keyword>